<evidence type="ECO:0000256" key="2">
    <source>
        <dbReference type="ARBA" id="ARBA00006555"/>
    </source>
</evidence>
<evidence type="ECO:0000256" key="5">
    <source>
        <dbReference type="ARBA" id="ARBA00022519"/>
    </source>
</evidence>
<dbReference type="InterPro" id="IPR006260">
    <property type="entry name" value="TonB/TolA_C"/>
</dbReference>
<evidence type="ECO:0000313" key="13">
    <source>
        <dbReference type="EMBL" id="CAI3934427.1"/>
    </source>
</evidence>
<dbReference type="PROSITE" id="PS52015">
    <property type="entry name" value="TONB_CTD"/>
    <property type="match status" value="1"/>
</dbReference>
<dbReference type="NCBIfam" id="TIGR01352">
    <property type="entry name" value="tonB_Cterm"/>
    <property type="match status" value="1"/>
</dbReference>
<comment type="caution">
    <text evidence="13">The sequence shown here is derived from an EMBL/GenBank/DDBJ whole genome shotgun (WGS) entry which is preliminary data.</text>
</comment>
<dbReference type="PANTHER" id="PTHR33446:SF2">
    <property type="entry name" value="PROTEIN TONB"/>
    <property type="match status" value="1"/>
</dbReference>
<dbReference type="SUPFAM" id="SSF74653">
    <property type="entry name" value="TolA/TonB C-terminal domain"/>
    <property type="match status" value="1"/>
</dbReference>
<keyword evidence="8 11" id="KW-1133">Transmembrane helix</keyword>
<organism evidence="13 14">
    <name type="scientific">Commensalibacter papalotli</name>
    <name type="common">ex Botero et al. 2024</name>
    <dbReference type="NCBI Taxonomy" id="2972766"/>
    <lineage>
        <taxon>Bacteria</taxon>
        <taxon>Pseudomonadati</taxon>
        <taxon>Pseudomonadota</taxon>
        <taxon>Alphaproteobacteria</taxon>
        <taxon>Acetobacterales</taxon>
        <taxon>Acetobacteraceae</taxon>
    </lineage>
</organism>
<gene>
    <name evidence="13" type="ORF">R83534S58_LOCUS739</name>
</gene>
<keyword evidence="9 11" id="KW-0472">Membrane</keyword>
<dbReference type="Gene3D" id="3.30.1150.10">
    <property type="match status" value="1"/>
</dbReference>
<dbReference type="Proteomes" id="UP001154272">
    <property type="component" value="Unassembled WGS sequence"/>
</dbReference>
<dbReference type="EMBL" id="CAMXCH010000001">
    <property type="protein sequence ID" value="CAI3934427.1"/>
    <property type="molecule type" value="Genomic_DNA"/>
</dbReference>
<keyword evidence="5" id="KW-0997">Cell inner membrane</keyword>
<feature type="region of interest" description="Disordered" evidence="10">
    <location>
        <begin position="79"/>
        <end position="117"/>
    </location>
</feature>
<dbReference type="Pfam" id="PF03544">
    <property type="entry name" value="TonB_C"/>
    <property type="match status" value="1"/>
</dbReference>
<sequence length="283" mass="30943">MSSFFLNFSFFINKVPDLSFNQWQRAYQQYQHKQDRLLWGSSLIGSSFFLIGIAWVAFHMPHTHTIALPTDTPPAITLDLSTDLAPASPPMAATPEPQPLEEQTSSMDAPPAPSPEIILPKTQKLKKIQPVEHKQIAKKQVKPIQHQPVAPVSQTTNTTPSNSQLQSASTETSSNANSAHASSHTKASMSPASWQGSVLQKLERLKNYPSDAQNNRQEGVATIKITINRQGNVLSSKLAKSSGYSTLDKEAVALAYRASPLPAVPESIKGNNITINVPVDFHM</sequence>
<evidence type="ECO:0000256" key="9">
    <source>
        <dbReference type="ARBA" id="ARBA00023136"/>
    </source>
</evidence>
<comment type="subcellular location">
    <subcellularLocation>
        <location evidence="1">Cell inner membrane</location>
        <topology evidence="1">Single-pass membrane protein</topology>
        <orientation evidence="1">Periplasmic side</orientation>
    </subcellularLocation>
</comment>
<evidence type="ECO:0000256" key="7">
    <source>
        <dbReference type="ARBA" id="ARBA00022927"/>
    </source>
</evidence>
<feature type="region of interest" description="Disordered" evidence="10">
    <location>
        <begin position="133"/>
        <end position="195"/>
    </location>
</feature>
<dbReference type="RefSeq" id="WP_282023520.1">
    <property type="nucleotide sequence ID" value="NZ_CAMXCH010000001.1"/>
</dbReference>
<evidence type="ECO:0000256" key="4">
    <source>
        <dbReference type="ARBA" id="ARBA00022475"/>
    </source>
</evidence>
<name>A0ABM9HLI8_9PROT</name>
<feature type="domain" description="TonB C-terminal" evidence="12">
    <location>
        <begin position="193"/>
        <end position="283"/>
    </location>
</feature>
<evidence type="ECO:0000256" key="11">
    <source>
        <dbReference type="SAM" id="Phobius"/>
    </source>
</evidence>
<keyword evidence="3" id="KW-0813">Transport</keyword>
<keyword evidence="7" id="KW-0653">Protein transport</keyword>
<keyword evidence="6 11" id="KW-0812">Transmembrane</keyword>
<evidence type="ECO:0000256" key="1">
    <source>
        <dbReference type="ARBA" id="ARBA00004383"/>
    </source>
</evidence>
<keyword evidence="14" id="KW-1185">Reference proteome</keyword>
<protein>
    <submittedName>
        <fullName evidence="13">Links inner and outer membranes (TonB) (PDB:1IHR)</fullName>
    </submittedName>
</protein>
<evidence type="ECO:0000256" key="6">
    <source>
        <dbReference type="ARBA" id="ARBA00022692"/>
    </source>
</evidence>
<dbReference type="InterPro" id="IPR037682">
    <property type="entry name" value="TonB_C"/>
</dbReference>
<comment type="similarity">
    <text evidence="2">Belongs to the TonB family.</text>
</comment>
<feature type="transmembrane region" description="Helical" evidence="11">
    <location>
        <begin position="37"/>
        <end position="58"/>
    </location>
</feature>
<feature type="compositionally biased region" description="Low complexity" evidence="10">
    <location>
        <begin position="153"/>
        <end position="190"/>
    </location>
</feature>
<accession>A0ABM9HLI8</accession>
<evidence type="ECO:0000256" key="8">
    <source>
        <dbReference type="ARBA" id="ARBA00022989"/>
    </source>
</evidence>
<reference evidence="13" key="1">
    <citation type="submission" date="2022-10" db="EMBL/GenBank/DDBJ databases">
        <authorList>
            <person name="Botero Cardona J."/>
        </authorList>
    </citation>
    <scope>NUCLEOTIDE SEQUENCE</scope>
    <source>
        <strain evidence="13">R-83534</strain>
    </source>
</reference>
<evidence type="ECO:0000256" key="10">
    <source>
        <dbReference type="SAM" id="MobiDB-lite"/>
    </source>
</evidence>
<keyword evidence="4" id="KW-1003">Cell membrane</keyword>
<evidence type="ECO:0000313" key="14">
    <source>
        <dbReference type="Proteomes" id="UP001154272"/>
    </source>
</evidence>
<evidence type="ECO:0000256" key="3">
    <source>
        <dbReference type="ARBA" id="ARBA00022448"/>
    </source>
</evidence>
<evidence type="ECO:0000259" key="12">
    <source>
        <dbReference type="PROSITE" id="PS52015"/>
    </source>
</evidence>
<proteinExistence type="inferred from homology"/>
<dbReference type="InterPro" id="IPR051045">
    <property type="entry name" value="TonB-dependent_transducer"/>
</dbReference>
<dbReference type="PANTHER" id="PTHR33446">
    <property type="entry name" value="PROTEIN TONB-RELATED"/>
    <property type="match status" value="1"/>
</dbReference>